<dbReference type="Proteomes" id="UP000007076">
    <property type="component" value="Chromosome"/>
</dbReference>
<feature type="chain" id="PRO_5038588228" evidence="2">
    <location>
        <begin position="30"/>
        <end position="58"/>
    </location>
</feature>
<feature type="signal peptide" evidence="2">
    <location>
        <begin position="1"/>
        <end position="29"/>
    </location>
</feature>
<dbReference type="PATRIC" id="fig|452652.3.peg.3510"/>
<dbReference type="EMBL" id="AP010968">
    <property type="protein sequence ID" value="BAJ29314.1"/>
    <property type="molecule type" value="Genomic_DNA"/>
</dbReference>
<dbReference type="KEGG" id="ksk:KSE_35070"/>
<dbReference type="HOGENOM" id="CLU_2973435_0_0_11"/>
<gene>
    <name evidence="3" type="ordered locus">KSE_35070</name>
</gene>
<organism evidence="3 4">
    <name type="scientific">Kitasatospora setae (strain ATCC 33774 / DSM 43861 / JCM 3304 / KCC A-0304 / NBRC 14216 / KM-6054)</name>
    <name type="common">Streptomyces setae</name>
    <dbReference type="NCBI Taxonomy" id="452652"/>
    <lineage>
        <taxon>Bacteria</taxon>
        <taxon>Bacillati</taxon>
        <taxon>Actinomycetota</taxon>
        <taxon>Actinomycetes</taxon>
        <taxon>Kitasatosporales</taxon>
        <taxon>Streptomycetaceae</taxon>
        <taxon>Kitasatospora</taxon>
    </lineage>
</organism>
<dbReference type="RefSeq" id="WP_014136620.1">
    <property type="nucleotide sequence ID" value="NC_016109.1"/>
</dbReference>
<dbReference type="AlphaFoldDB" id="E4NDN3"/>
<sequence length="58" mass="5326">MNTTSLVKAAAVSALALAAFLVAPAAASADTVPGATPTSAATTPAPGVSANGTVTWGG</sequence>
<name>E4NDN3_KITSK</name>
<protein>
    <submittedName>
        <fullName evidence="3">Uncharacterized protein</fullName>
    </submittedName>
</protein>
<evidence type="ECO:0000313" key="3">
    <source>
        <dbReference type="EMBL" id="BAJ29314.1"/>
    </source>
</evidence>
<keyword evidence="2" id="KW-0732">Signal</keyword>
<keyword evidence="4" id="KW-1185">Reference proteome</keyword>
<accession>E4NDN3</accession>
<feature type="region of interest" description="Disordered" evidence="1">
    <location>
        <begin position="30"/>
        <end position="58"/>
    </location>
</feature>
<proteinExistence type="predicted"/>
<feature type="compositionally biased region" description="Low complexity" evidence="1">
    <location>
        <begin position="30"/>
        <end position="50"/>
    </location>
</feature>
<evidence type="ECO:0000313" key="4">
    <source>
        <dbReference type="Proteomes" id="UP000007076"/>
    </source>
</evidence>
<evidence type="ECO:0000256" key="2">
    <source>
        <dbReference type="SAM" id="SignalP"/>
    </source>
</evidence>
<reference evidence="3 4" key="1">
    <citation type="journal article" date="2010" name="DNA Res.">
        <title>Genome sequence of Kitasatospora setae NBRC 14216T: an evolutionary snapshot of the family Streptomycetaceae.</title>
        <authorList>
            <person name="Ichikawa N."/>
            <person name="Oguchi A."/>
            <person name="Ikeda H."/>
            <person name="Ishikawa J."/>
            <person name="Kitani S."/>
            <person name="Watanabe Y."/>
            <person name="Nakamura S."/>
            <person name="Katano Y."/>
            <person name="Kishi E."/>
            <person name="Sasagawa M."/>
            <person name="Ankai A."/>
            <person name="Fukui S."/>
            <person name="Hashimoto Y."/>
            <person name="Kamata S."/>
            <person name="Otoguro M."/>
            <person name="Tanikawa S."/>
            <person name="Nihira T."/>
            <person name="Horinouchi S."/>
            <person name="Ohnishi Y."/>
            <person name="Hayakawa M."/>
            <person name="Kuzuyama T."/>
            <person name="Arisawa A."/>
            <person name="Nomoto F."/>
            <person name="Miura H."/>
            <person name="Takahashi Y."/>
            <person name="Fujita N."/>
        </authorList>
    </citation>
    <scope>NUCLEOTIDE SEQUENCE [LARGE SCALE GENOMIC DNA]</scope>
    <source>
        <strain evidence="4">ATCC 33774 / DSM 43861 / JCM 3304 / KCC A-0304 / NBRC 14216 / KM-6054</strain>
    </source>
</reference>
<evidence type="ECO:0000256" key="1">
    <source>
        <dbReference type="SAM" id="MobiDB-lite"/>
    </source>
</evidence>